<name>X0YDU1_9ZZZZ</name>
<evidence type="ECO:0000313" key="1">
    <source>
        <dbReference type="EMBL" id="GAG54064.1"/>
    </source>
</evidence>
<sequence length="59" mass="6698">MPLHVALNSLDLPDAYEVCYKIQKKKDENEEVCISAPNKEDAKELFTFALIEMGLKEAL</sequence>
<protein>
    <submittedName>
        <fullName evidence="1">Uncharacterized protein</fullName>
    </submittedName>
</protein>
<dbReference type="AlphaFoldDB" id="X0YDU1"/>
<reference evidence="1" key="1">
    <citation type="journal article" date="2014" name="Front. Microbiol.">
        <title>High frequency of phylogenetically diverse reductive dehalogenase-homologous genes in deep subseafloor sedimentary metagenomes.</title>
        <authorList>
            <person name="Kawai M."/>
            <person name="Futagami T."/>
            <person name="Toyoda A."/>
            <person name="Takaki Y."/>
            <person name="Nishi S."/>
            <person name="Hori S."/>
            <person name="Arai W."/>
            <person name="Tsubouchi T."/>
            <person name="Morono Y."/>
            <person name="Uchiyama I."/>
            <person name="Ito T."/>
            <person name="Fujiyama A."/>
            <person name="Inagaki F."/>
            <person name="Takami H."/>
        </authorList>
    </citation>
    <scope>NUCLEOTIDE SEQUENCE</scope>
    <source>
        <strain evidence="1">Expedition CK06-06</strain>
    </source>
</reference>
<gene>
    <name evidence="1" type="ORF">S01H4_16206</name>
</gene>
<organism evidence="1">
    <name type="scientific">marine sediment metagenome</name>
    <dbReference type="NCBI Taxonomy" id="412755"/>
    <lineage>
        <taxon>unclassified sequences</taxon>
        <taxon>metagenomes</taxon>
        <taxon>ecological metagenomes</taxon>
    </lineage>
</organism>
<accession>X0YDU1</accession>
<comment type="caution">
    <text evidence="1">The sequence shown here is derived from an EMBL/GenBank/DDBJ whole genome shotgun (WGS) entry which is preliminary data.</text>
</comment>
<proteinExistence type="predicted"/>
<dbReference type="EMBL" id="BART01007098">
    <property type="protein sequence ID" value="GAG54064.1"/>
    <property type="molecule type" value="Genomic_DNA"/>
</dbReference>